<evidence type="ECO:0000313" key="2">
    <source>
        <dbReference type="EMBL" id="CAE0455951.1"/>
    </source>
</evidence>
<protein>
    <recommendedName>
        <fullName evidence="1">DUF6824 domain-containing protein</fullName>
    </recommendedName>
</protein>
<organism evidence="2">
    <name type="scientific">Chaetoceros debilis</name>
    <dbReference type="NCBI Taxonomy" id="122233"/>
    <lineage>
        <taxon>Eukaryota</taxon>
        <taxon>Sar</taxon>
        <taxon>Stramenopiles</taxon>
        <taxon>Ochrophyta</taxon>
        <taxon>Bacillariophyta</taxon>
        <taxon>Coscinodiscophyceae</taxon>
        <taxon>Chaetocerotophycidae</taxon>
        <taxon>Chaetocerotales</taxon>
        <taxon>Chaetocerotaceae</taxon>
        <taxon>Chaetoceros</taxon>
    </lineage>
</organism>
<feature type="domain" description="DUF6824" evidence="1">
    <location>
        <begin position="215"/>
        <end position="299"/>
    </location>
</feature>
<dbReference type="InterPro" id="IPR049227">
    <property type="entry name" value="DUF6824"/>
</dbReference>
<proteinExistence type="predicted"/>
<evidence type="ECO:0000259" key="1">
    <source>
        <dbReference type="Pfam" id="PF20710"/>
    </source>
</evidence>
<name>A0A7S3PUP2_9STRA</name>
<dbReference type="Pfam" id="PF20710">
    <property type="entry name" value="DUF6824"/>
    <property type="match status" value="1"/>
</dbReference>
<accession>A0A7S3PUP2</accession>
<gene>
    <name evidence="2" type="ORF">CDEB00056_LOCUS792</name>
</gene>
<dbReference type="AlphaFoldDB" id="A0A7S3PUP2"/>
<reference evidence="2" key="1">
    <citation type="submission" date="2021-01" db="EMBL/GenBank/DDBJ databases">
        <authorList>
            <person name="Corre E."/>
            <person name="Pelletier E."/>
            <person name="Niang G."/>
            <person name="Scheremetjew M."/>
            <person name="Finn R."/>
            <person name="Kale V."/>
            <person name="Holt S."/>
            <person name="Cochrane G."/>
            <person name="Meng A."/>
            <person name="Brown T."/>
            <person name="Cohen L."/>
        </authorList>
    </citation>
    <scope>NUCLEOTIDE SEQUENCE</scope>
    <source>
        <strain evidence="2">MM31A-1</strain>
    </source>
</reference>
<sequence length="303" mass="34526">MSLKGQAPTTMSYNHNDIEITFDSSSEIVHGIDPIPLSMNTSRSYSRRLTERTTNILRSDNDIDEQCLPTKMFGNFISIHDDNLCFSNSLQDDISELPLSDELILFARETLKGPGQYYSSNHQEALHELNAVPVHALDNFKFDNLLYEPYKIDLTNPCHNTTKILFSPDVEENESVKVNQPSNMHCDNHKQQDQRGTNSFQARCASFTVTPTTTDILLGRGFHLKKRPGNKHFQSLINELKPLYLQQHSRMGKSEVISIIMKTVKSYQGRFLQIEGKDPLVYTVASCEKIYKKCSQMLRANSS</sequence>
<dbReference type="EMBL" id="HBIO01001103">
    <property type="protein sequence ID" value="CAE0455951.1"/>
    <property type="molecule type" value="Transcribed_RNA"/>
</dbReference>